<name>A0ABR7M1K5_9ACTN</name>
<dbReference type="RefSeq" id="WP_187247990.1">
    <property type="nucleotide sequence ID" value="NZ_BAAAOK010000043.1"/>
</dbReference>
<evidence type="ECO:0000313" key="2">
    <source>
        <dbReference type="Proteomes" id="UP000805614"/>
    </source>
</evidence>
<organism evidence="1 2">
    <name type="scientific">Actinomadura alba</name>
    <dbReference type="NCBI Taxonomy" id="406431"/>
    <lineage>
        <taxon>Bacteria</taxon>
        <taxon>Bacillati</taxon>
        <taxon>Actinomycetota</taxon>
        <taxon>Actinomycetes</taxon>
        <taxon>Streptosporangiales</taxon>
        <taxon>Thermomonosporaceae</taxon>
        <taxon>Actinomadura</taxon>
    </lineage>
</organism>
<comment type="caution">
    <text evidence="1">The sequence shown here is derived from an EMBL/GenBank/DDBJ whole genome shotgun (WGS) entry which is preliminary data.</text>
</comment>
<gene>
    <name evidence="1" type="ORF">HKK74_36485</name>
</gene>
<dbReference type="InterPro" id="IPR046214">
    <property type="entry name" value="DUF6247"/>
</dbReference>
<sequence length="108" mass="12582">MSAQPIAEHDPDDPVEILRVLPEKYHDQFRREYETAVEAARQMLGYRALHELLRLWRLRAITYSDSGYEIRLAAVQEAARTGGLEGSVPIEDVVPDWTERLEAHRRQR</sequence>
<protein>
    <submittedName>
        <fullName evidence="1">Uncharacterized protein</fullName>
    </submittedName>
</protein>
<dbReference type="Pfam" id="PF19760">
    <property type="entry name" value="DUF6247"/>
    <property type="match status" value="1"/>
</dbReference>
<proteinExistence type="predicted"/>
<evidence type="ECO:0000313" key="1">
    <source>
        <dbReference type="EMBL" id="MBC6470949.1"/>
    </source>
</evidence>
<dbReference type="Proteomes" id="UP000805614">
    <property type="component" value="Unassembled WGS sequence"/>
</dbReference>
<keyword evidence="2" id="KW-1185">Reference proteome</keyword>
<dbReference type="EMBL" id="JABVEC010000052">
    <property type="protein sequence ID" value="MBC6470949.1"/>
    <property type="molecule type" value="Genomic_DNA"/>
</dbReference>
<reference evidence="1 2" key="1">
    <citation type="submission" date="2020-06" db="EMBL/GenBank/DDBJ databases">
        <title>Actinomadura xiongansis sp. nov., isolated from soil of Baiyangdian.</title>
        <authorList>
            <person name="Zhang X."/>
        </authorList>
    </citation>
    <scope>NUCLEOTIDE SEQUENCE [LARGE SCALE GENOMIC DNA]</scope>
    <source>
        <strain evidence="1 2">HBUM206468</strain>
    </source>
</reference>
<accession>A0ABR7M1K5</accession>